<gene>
    <name evidence="1" type="ORF">SDC9_187429</name>
</gene>
<organism evidence="1">
    <name type="scientific">bioreactor metagenome</name>
    <dbReference type="NCBI Taxonomy" id="1076179"/>
    <lineage>
        <taxon>unclassified sequences</taxon>
        <taxon>metagenomes</taxon>
        <taxon>ecological metagenomes</taxon>
    </lineage>
</organism>
<accession>A0A645HLH5</accession>
<proteinExistence type="predicted"/>
<evidence type="ECO:0000313" key="1">
    <source>
        <dbReference type="EMBL" id="MPN39895.1"/>
    </source>
</evidence>
<dbReference type="EMBL" id="VSSQ01095991">
    <property type="protein sequence ID" value="MPN39895.1"/>
    <property type="molecule type" value="Genomic_DNA"/>
</dbReference>
<sequence length="94" mass="10727">MVALGYHSGIDRLLVRLREVEPFDLYVQNLNAVIFRKGRYAVRNTGINIVSSGRILFVDDISLRKSAHGIFKRVVGDRVQTFLRYVYASQGLVK</sequence>
<name>A0A645HLH5_9ZZZZ</name>
<comment type="caution">
    <text evidence="1">The sequence shown here is derived from an EMBL/GenBank/DDBJ whole genome shotgun (WGS) entry which is preliminary data.</text>
</comment>
<dbReference type="AlphaFoldDB" id="A0A645HLH5"/>
<protein>
    <submittedName>
        <fullName evidence="1">Uncharacterized protein</fullName>
    </submittedName>
</protein>
<reference evidence="1" key="1">
    <citation type="submission" date="2019-08" db="EMBL/GenBank/DDBJ databases">
        <authorList>
            <person name="Kucharzyk K."/>
            <person name="Murdoch R.W."/>
            <person name="Higgins S."/>
            <person name="Loffler F."/>
        </authorList>
    </citation>
    <scope>NUCLEOTIDE SEQUENCE</scope>
</reference>